<evidence type="ECO:0000256" key="1">
    <source>
        <dbReference type="SAM" id="SignalP"/>
    </source>
</evidence>
<gene>
    <name evidence="2" type="ORF">ABU178_08425</name>
</gene>
<evidence type="ECO:0000313" key="2">
    <source>
        <dbReference type="EMBL" id="MFH8134198.1"/>
    </source>
</evidence>
<accession>A0ABW7PVK8</accession>
<keyword evidence="1" id="KW-0732">Signal</keyword>
<feature type="chain" id="PRO_5046677329" evidence="1">
    <location>
        <begin position="23"/>
        <end position="164"/>
    </location>
</feature>
<protein>
    <submittedName>
        <fullName evidence="2">Uncharacterized protein</fullName>
    </submittedName>
</protein>
<sequence>MKKNLLAGILSLACMASFSAHADWDAKVEDDIFSGGKQAMLVGMISMNNGIIFDCTKDSLSMAYVEKGDYKAAESLPVTMIVKVDSNDPVSLQGNFSKRNDEYLQAATTQDGLVNILTQLKQAQSKVLIGLNVEAVNKKMSFSADAVGSTKAVTDFATACGIKV</sequence>
<proteinExistence type="predicted"/>
<name>A0ABW7PVK8_9GAMM</name>
<dbReference type="RefSeq" id="WP_397213773.1">
    <property type="nucleotide sequence ID" value="NZ_JBGFSN010000004.1"/>
</dbReference>
<evidence type="ECO:0000313" key="3">
    <source>
        <dbReference type="Proteomes" id="UP001611251"/>
    </source>
</evidence>
<dbReference type="Proteomes" id="UP001611251">
    <property type="component" value="Unassembled WGS sequence"/>
</dbReference>
<organism evidence="2 3">
    <name type="scientific">Pantoea osteomyelitidis</name>
    <dbReference type="NCBI Taxonomy" id="3230026"/>
    <lineage>
        <taxon>Bacteria</taxon>
        <taxon>Pseudomonadati</taxon>
        <taxon>Pseudomonadota</taxon>
        <taxon>Gammaproteobacteria</taxon>
        <taxon>Enterobacterales</taxon>
        <taxon>Erwiniaceae</taxon>
        <taxon>Pantoea</taxon>
    </lineage>
</organism>
<feature type="signal peptide" evidence="1">
    <location>
        <begin position="1"/>
        <end position="22"/>
    </location>
</feature>
<comment type="caution">
    <text evidence="2">The sequence shown here is derived from an EMBL/GenBank/DDBJ whole genome shotgun (WGS) entry which is preliminary data.</text>
</comment>
<reference evidence="2 3" key="1">
    <citation type="submission" date="2024-08" db="EMBL/GenBank/DDBJ databases">
        <title>Pantoea ronii - a newly identified human opportunistic pathogen.</title>
        <authorList>
            <person name="Keidar-Friedman D."/>
            <person name="Sorek N."/>
            <person name="Leshin-Carmel D."/>
            <person name="Tsur A."/>
            <person name="Amsalem M."/>
            <person name="Tolkach D."/>
            <person name="Brosh-Nissimov T."/>
        </authorList>
    </citation>
    <scope>NUCLEOTIDE SEQUENCE [LARGE SCALE GENOMIC DNA]</scope>
    <source>
        <strain evidence="2 3">AA23256</strain>
    </source>
</reference>
<dbReference type="EMBL" id="JBGFSN010000004">
    <property type="protein sequence ID" value="MFH8134198.1"/>
    <property type="molecule type" value="Genomic_DNA"/>
</dbReference>
<keyword evidence="3" id="KW-1185">Reference proteome</keyword>